<name>R8BSX3_PHAM7</name>
<keyword evidence="6 8" id="KW-0496">Mitochondrion</keyword>
<dbReference type="GO" id="GO:0048255">
    <property type="term" value="P:mRNA stabilization"/>
    <property type="evidence" value="ECO:0007669"/>
    <property type="project" value="TreeGrafter"/>
</dbReference>
<dbReference type="InterPro" id="IPR040152">
    <property type="entry name" value="Atp25"/>
</dbReference>
<evidence type="ECO:0000256" key="3">
    <source>
        <dbReference type="ARBA" id="ARBA00010787"/>
    </source>
</evidence>
<keyword evidence="5 8" id="KW-0809">Transit peptide</keyword>
<evidence type="ECO:0000256" key="8">
    <source>
        <dbReference type="RuleBase" id="RU367062"/>
    </source>
</evidence>
<dbReference type="EMBL" id="KB932917">
    <property type="protein sequence ID" value="EOO02498.1"/>
    <property type="molecule type" value="Genomic_DNA"/>
</dbReference>
<dbReference type="GO" id="GO:0005743">
    <property type="term" value="C:mitochondrial inner membrane"/>
    <property type="evidence" value="ECO:0007669"/>
    <property type="project" value="UniProtKB-SubCell"/>
</dbReference>
<dbReference type="PANTHER" id="PTHR28087:SF1">
    <property type="entry name" value="ATPASE SYNTHESIS PROTEIN 25, MITOCHONDRIAL"/>
    <property type="match status" value="1"/>
</dbReference>
<dbReference type="Gene3D" id="3.30.460.10">
    <property type="entry name" value="Beta Polymerase, domain 2"/>
    <property type="match status" value="1"/>
</dbReference>
<organism evidence="9 10">
    <name type="scientific">Phaeoacremonium minimum (strain UCR-PA7)</name>
    <name type="common">Esca disease fungus</name>
    <name type="synonym">Togninia minima</name>
    <dbReference type="NCBI Taxonomy" id="1286976"/>
    <lineage>
        <taxon>Eukaryota</taxon>
        <taxon>Fungi</taxon>
        <taxon>Dikarya</taxon>
        <taxon>Ascomycota</taxon>
        <taxon>Pezizomycotina</taxon>
        <taxon>Sordariomycetes</taxon>
        <taxon>Sordariomycetidae</taxon>
        <taxon>Togniniales</taxon>
        <taxon>Togniniaceae</taxon>
        <taxon>Phaeoacremonium</taxon>
    </lineage>
</organism>
<protein>
    <recommendedName>
        <fullName evidence="8">ATPase synthesis protein 25</fullName>
    </recommendedName>
</protein>
<dbReference type="AlphaFoldDB" id="R8BSX3"/>
<accession>R8BSX3</accession>
<proteinExistence type="inferred from homology"/>
<evidence type="ECO:0000313" key="10">
    <source>
        <dbReference type="Proteomes" id="UP000014074"/>
    </source>
</evidence>
<keyword evidence="10" id="KW-1185">Reference proteome</keyword>
<dbReference type="OrthoDB" id="107372at2759"/>
<comment type="subcellular location">
    <subcellularLocation>
        <location evidence="2 8">Mitochondrion inner membrane</location>
        <topology evidence="2 8">Peripheral membrane protein</topology>
        <orientation evidence="2 8">Matrix side</orientation>
    </subcellularLocation>
</comment>
<keyword evidence="7 8" id="KW-0472">Membrane</keyword>
<keyword evidence="4 8" id="KW-0999">Mitochondrion inner membrane</keyword>
<evidence type="ECO:0000256" key="5">
    <source>
        <dbReference type="ARBA" id="ARBA00022946"/>
    </source>
</evidence>
<evidence type="ECO:0000256" key="4">
    <source>
        <dbReference type="ARBA" id="ARBA00022792"/>
    </source>
</evidence>
<sequence length="523" mass="58326">MLFSTARSERHLHVSAGGLVRWLRKRGITADADGLLGPNELKIKLRRKARKAKLLGHSGAAPGGDDGISTRWICVNLGTLGYSVEETEMESGDGRFSGFGTPRLGTTVVVQIFTDAKRKELDLETLWSRILKRSGNAQILDDLEYPDLGSEDLPSSTIGTASRDLSSPSQRRFFSTSIRQSASVNTSHGSLADQVTETPSGGADISRVNEPVAHDVGRENTVLDGLETHLSSLSREQAIQELEALQFSESHPSEFMSSWRLAVEALPSTQSWRHRLSLHVAGQRLGARGYTLSGLRDLVKEMQLSGIQATRQQYVTVLQAIYYNPNGGAQLKEQSELALSFLETLYARGEAVIAHDVIVGVLEALIRSGAKDDETMKLRSTLENLMVEAQLPYMGEALLMRLLHAYASEGNWDKFWDTWRMPPRFRVARSAEAYLYIYTLMARSRHQSRCIDTVRWCFQEMLNEDPPVRPEGDVLVALRECIRIADPRAEQVAKTVVVKDEESQNAANREFVRLTRLLDSSHF</sequence>
<dbReference type="InterPro" id="IPR043519">
    <property type="entry name" value="NT_sf"/>
</dbReference>
<dbReference type="KEGG" id="tmn:UCRPA7_1992"/>
<evidence type="ECO:0000256" key="6">
    <source>
        <dbReference type="ARBA" id="ARBA00023128"/>
    </source>
</evidence>
<evidence type="ECO:0000256" key="7">
    <source>
        <dbReference type="ARBA" id="ARBA00023136"/>
    </source>
</evidence>
<dbReference type="HOGENOM" id="CLU_016140_1_0_1"/>
<dbReference type="PANTHER" id="PTHR28087">
    <property type="entry name" value="ATPASE SYNTHESIS PROTEIN 25, MITOCHONDRIAL"/>
    <property type="match status" value="1"/>
</dbReference>
<comment type="function">
    <text evidence="8">Mitochondrial mRNA stabilization factor.</text>
</comment>
<evidence type="ECO:0000313" key="9">
    <source>
        <dbReference type="EMBL" id="EOO02498.1"/>
    </source>
</evidence>
<dbReference type="GeneID" id="19322198"/>
<dbReference type="GO" id="GO:0140053">
    <property type="term" value="P:mitochondrial gene expression"/>
    <property type="evidence" value="ECO:0007669"/>
    <property type="project" value="UniProtKB-UniRule"/>
</dbReference>
<gene>
    <name evidence="9" type="ORF">UCRPA7_1992</name>
</gene>
<evidence type="ECO:0000256" key="1">
    <source>
        <dbReference type="ARBA" id="ARBA00003470"/>
    </source>
</evidence>
<dbReference type="Proteomes" id="UP000014074">
    <property type="component" value="Unassembled WGS sequence"/>
</dbReference>
<comment type="function">
    <text evidence="1">Probable mitochondrial mRNA stabilization factor.</text>
</comment>
<dbReference type="eggNOG" id="ENOG502RGZN">
    <property type="taxonomic scope" value="Eukaryota"/>
</dbReference>
<dbReference type="RefSeq" id="XP_007912762.1">
    <property type="nucleotide sequence ID" value="XM_007914571.1"/>
</dbReference>
<evidence type="ECO:0000256" key="2">
    <source>
        <dbReference type="ARBA" id="ARBA00004443"/>
    </source>
</evidence>
<comment type="similarity">
    <text evidence="3 8">Belongs to the ATP25 family.</text>
</comment>
<reference evidence="10" key="1">
    <citation type="journal article" date="2013" name="Genome Announc.">
        <title>Draft genome sequence of the ascomycete Phaeoacremonium aleophilum strain UCR-PA7, a causal agent of the esca disease complex in grapevines.</title>
        <authorList>
            <person name="Blanco-Ulate B."/>
            <person name="Rolshausen P."/>
            <person name="Cantu D."/>
        </authorList>
    </citation>
    <scope>NUCLEOTIDE SEQUENCE [LARGE SCALE GENOMIC DNA]</scope>
    <source>
        <strain evidence="10">UCR-PA7</strain>
    </source>
</reference>